<feature type="region of interest" description="Disordered" evidence="1">
    <location>
        <begin position="1"/>
        <end position="23"/>
    </location>
</feature>
<organism evidence="2 3">
    <name type="scientific">Linnemannia elongata AG-77</name>
    <dbReference type="NCBI Taxonomy" id="1314771"/>
    <lineage>
        <taxon>Eukaryota</taxon>
        <taxon>Fungi</taxon>
        <taxon>Fungi incertae sedis</taxon>
        <taxon>Mucoromycota</taxon>
        <taxon>Mortierellomycotina</taxon>
        <taxon>Mortierellomycetes</taxon>
        <taxon>Mortierellales</taxon>
        <taxon>Mortierellaceae</taxon>
        <taxon>Linnemannia</taxon>
    </lineage>
</organism>
<dbReference type="AlphaFoldDB" id="A0A197JYJ9"/>
<name>A0A197JYJ9_9FUNG</name>
<evidence type="ECO:0000313" key="3">
    <source>
        <dbReference type="Proteomes" id="UP000078512"/>
    </source>
</evidence>
<dbReference type="Proteomes" id="UP000078512">
    <property type="component" value="Unassembled WGS sequence"/>
</dbReference>
<evidence type="ECO:0000313" key="2">
    <source>
        <dbReference type="EMBL" id="OAQ30300.1"/>
    </source>
</evidence>
<reference evidence="2 3" key="1">
    <citation type="submission" date="2016-05" db="EMBL/GenBank/DDBJ databases">
        <title>Genome sequencing reveals origins of a unique bacterial endosymbiosis in the earliest lineages of terrestrial Fungi.</title>
        <authorList>
            <consortium name="DOE Joint Genome Institute"/>
            <person name="Uehling J."/>
            <person name="Gryganskyi A."/>
            <person name="Hameed K."/>
            <person name="Tschaplinski T."/>
            <person name="Misztal P."/>
            <person name="Wu S."/>
            <person name="Desiro A."/>
            <person name="Vande Pol N."/>
            <person name="Du Z.-Y."/>
            <person name="Zienkiewicz A."/>
            <person name="Zienkiewicz K."/>
            <person name="Morin E."/>
            <person name="Tisserant E."/>
            <person name="Splivallo R."/>
            <person name="Hainaut M."/>
            <person name="Henrissat B."/>
            <person name="Ohm R."/>
            <person name="Kuo A."/>
            <person name="Yan J."/>
            <person name="Lipzen A."/>
            <person name="Nolan M."/>
            <person name="Labutti K."/>
            <person name="Barry K."/>
            <person name="Goldstein A."/>
            <person name="Labbe J."/>
            <person name="Schadt C."/>
            <person name="Tuskan G."/>
            <person name="Grigoriev I."/>
            <person name="Martin F."/>
            <person name="Vilgalys R."/>
            <person name="Bonito G."/>
        </authorList>
    </citation>
    <scope>NUCLEOTIDE SEQUENCE [LARGE SCALE GENOMIC DNA]</scope>
    <source>
        <strain evidence="2 3">AG-77</strain>
    </source>
</reference>
<gene>
    <name evidence="2" type="ORF">K457DRAFT_1831680</name>
</gene>
<evidence type="ECO:0000256" key="1">
    <source>
        <dbReference type="SAM" id="MobiDB-lite"/>
    </source>
</evidence>
<keyword evidence="3" id="KW-1185">Reference proteome</keyword>
<protein>
    <submittedName>
        <fullName evidence="2">Uncharacterized protein</fullName>
    </submittedName>
</protein>
<sequence>MGKGKREVRTSTSQRHEVTGGVGRPIKRVGDSCACRRCKREHLRCCIDDDDDDDDECESVNGG</sequence>
<proteinExistence type="predicted"/>
<feature type="compositionally biased region" description="Basic and acidic residues" evidence="1">
    <location>
        <begin position="1"/>
        <end position="18"/>
    </location>
</feature>
<dbReference type="EMBL" id="KV442036">
    <property type="protein sequence ID" value="OAQ30300.1"/>
    <property type="molecule type" value="Genomic_DNA"/>
</dbReference>
<accession>A0A197JYJ9</accession>